<keyword evidence="3" id="KW-1185">Reference proteome</keyword>
<dbReference type="NCBIfam" id="NF033545">
    <property type="entry name" value="transpos_IS630"/>
    <property type="match status" value="1"/>
</dbReference>
<name>A0ABT1TZ46_9GAMM</name>
<dbReference type="Gene3D" id="3.30.420.10">
    <property type="entry name" value="Ribonuclease H-like superfamily/Ribonuclease H"/>
    <property type="match status" value="1"/>
</dbReference>
<evidence type="ECO:0000259" key="1">
    <source>
        <dbReference type="Pfam" id="PF13358"/>
    </source>
</evidence>
<evidence type="ECO:0000313" key="3">
    <source>
        <dbReference type="Proteomes" id="UP001524570"/>
    </source>
</evidence>
<dbReference type="Pfam" id="PF13358">
    <property type="entry name" value="DDE_3"/>
    <property type="match status" value="1"/>
</dbReference>
<organism evidence="2 3">
    <name type="scientific">Methylomonas rosea</name>
    <dbReference type="NCBI Taxonomy" id="2952227"/>
    <lineage>
        <taxon>Bacteria</taxon>
        <taxon>Pseudomonadati</taxon>
        <taxon>Pseudomonadota</taxon>
        <taxon>Gammaproteobacteria</taxon>
        <taxon>Methylococcales</taxon>
        <taxon>Methylococcaceae</taxon>
        <taxon>Methylomonas</taxon>
    </lineage>
</organism>
<dbReference type="EMBL" id="JANIBL010000159">
    <property type="protein sequence ID" value="MCQ8120024.1"/>
    <property type="molecule type" value="Genomic_DNA"/>
</dbReference>
<proteinExistence type="predicted"/>
<comment type="caution">
    <text evidence="2">The sequence shown here is derived from an EMBL/GenBank/DDBJ whole genome shotgun (WGS) entry which is preliminary data.</text>
</comment>
<accession>A0ABT1TZ46</accession>
<dbReference type="Proteomes" id="UP001524570">
    <property type="component" value="Unassembled WGS sequence"/>
</dbReference>
<evidence type="ECO:0000313" key="2">
    <source>
        <dbReference type="EMBL" id="MCQ8120024.1"/>
    </source>
</evidence>
<reference evidence="2 3" key="1">
    <citation type="submission" date="2022-07" db="EMBL/GenBank/DDBJ databases">
        <title>Methylomonas rivi sp. nov., Methylomonas rosea sp. nov., Methylomonas aureus sp. nov. and Methylomonas subterranea sp. nov., four novel methanotrophs isolated from a freshwater creek and the deep terrestrial subsurface.</title>
        <authorList>
            <person name="Abin C."/>
            <person name="Sankaranarayanan K."/>
            <person name="Garner C."/>
            <person name="Sindelar R."/>
            <person name="Kotary K."/>
            <person name="Garner R."/>
            <person name="Barclay S."/>
            <person name="Lawson P."/>
            <person name="Krumholz L."/>
        </authorList>
    </citation>
    <scope>NUCLEOTIDE SEQUENCE [LARGE SCALE GENOMIC DNA]</scope>
    <source>
        <strain evidence="2 3">WSC-7</strain>
    </source>
</reference>
<gene>
    <name evidence="2" type="ORF">NP589_21630</name>
</gene>
<feature type="non-terminal residue" evidence="2">
    <location>
        <position position="1"/>
    </location>
</feature>
<dbReference type="RefSeq" id="WP_256608819.1">
    <property type="nucleotide sequence ID" value="NZ_JANIBL010000159.1"/>
</dbReference>
<feature type="domain" description="Tc1-like transposase DDE" evidence="1">
    <location>
        <begin position="17"/>
        <end position="132"/>
    </location>
</feature>
<sequence length="170" mass="19849">KTGYVQTRDKTWVKAFKSTYKRHGTLNLFAALNVATGEIKGQTTQTKTREDFRQFMASIIEDEPPQREIHVILDNYCTHKRNDDWLADLGRPVYFHYTPTSASWLNQIEIWFGILSRKTLKQASFSSTSDLKNAIEAFISRHNQQAQPFKWRRREVKGAQIKNTISNLRN</sequence>
<dbReference type="InterPro" id="IPR047655">
    <property type="entry name" value="Transpos_IS630-like"/>
</dbReference>
<dbReference type="InterPro" id="IPR036397">
    <property type="entry name" value="RNaseH_sf"/>
</dbReference>
<dbReference type="InterPro" id="IPR038717">
    <property type="entry name" value="Tc1-like_DDE_dom"/>
</dbReference>
<protein>
    <submittedName>
        <fullName evidence="2">IS630 family transposase</fullName>
    </submittedName>
</protein>